<dbReference type="RefSeq" id="WP_420904884.1">
    <property type="nucleotide sequence ID" value="NZ_BAAFGK010000004.1"/>
</dbReference>
<dbReference type="Proteomes" id="UP001628193">
    <property type="component" value="Unassembled WGS sequence"/>
</dbReference>
<dbReference type="PROSITE" id="PS50906">
    <property type="entry name" value="NIT"/>
    <property type="match status" value="1"/>
</dbReference>
<dbReference type="Pfam" id="PF08376">
    <property type="entry name" value="NIT"/>
    <property type="match status" value="1"/>
</dbReference>
<dbReference type="PANTHER" id="PTHR43531:SF11">
    <property type="entry name" value="METHYL-ACCEPTING CHEMOTAXIS PROTEIN 3"/>
    <property type="match status" value="1"/>
</dbReference>
<evidence type="ECO:0000313" key="8">
    <source>
        <dbReference type="Proteomes" id="UP001628193"/>
    </source>
</evidence>
<feature type="transmembrane region" description="Helical" evidence="4">
    <location>
        <begin position="308"/>
        <end position="327"/>
    </location>
</feature>
<keyword evidence="3" id="KW-0807">Transducer</keyword>
<keyword evidence="8" id="KW-1185">Reference proteome</keyword>
<gene>
    <name evidence="7" type="ORF">SIID45300_01503</name>
</gene>
<evidence type="ECO:0000256" key="2">
    <source>
        <dbReference type="ARBA" id="ARBA00029447"/>
    </source>
</evidence>
<dbReference type="PANTHER" id="PTHR43531">
    <property type="entry name" value="PROTEIN ICFG"/>
    <property type="match status" value="1"/>
</dbReference>
<reference evidence="7 8" key="1">
    <citation type="submission" date="2024-09" db="EMBL/GenBank/DDBJ databases">
        <title>Draft genome sequence of Candidatus Magnetaquicoccaceae bacterium FCR-1.</title>
        <authorList>
            <person name="Shimoshige H."/>
            <person name="Shimamura S."/>
            <person name="Taoka A."/>
            <person name="Kobayashi H."/>
            <person name="Maekawa T."/>
        </authorList>
    </citation>
    <scope>NUCLEOTIDE SEQUENCE [LARGE SCALE GENOMIC DNA]</scope>
    <source>
        <strain evidence="7 8">FCR-1</strain>
    </source>
</reference>
<dbReference type="InterPro" id="IPR010910">
    <property type="entry name" value="Nitrate/nitrite_sensing_bac"/>
</dbReference>
<evidence type="ECO:0000256" key="4">
    <source>
        <dbReference type="SAM" id="Phobius"/>
    </source>
</evidence>
<evidence type="ECO:0000256" key="3">
    <source>
        <dbReference type="PROSITE-ProRule" id="PRU00284"/>
    </source>
</evidence>
<dbReference type="InterPro" id="IPR051310">
    <property type="entry name" value="MCP_chemotaxis"/>
</dbReference>
<dbReference type="InterPro" id="IPR004089">
    <property type="entry name" value="MCPsignal_dom"/>
</dbReference>
<dbReference type="Pfam" id="PF00015">
    <property type="entry name" value="MCPsignal"/>
    <property type="match status" value="1"/>
</dbReference>
<dbReference type="InterPro" id="IPR013587">
    <property type="entry name" value="Nitrate/nitrite_sensing"/>
</dbReference>
<evidence type="ECO:0000256" key="1">
    <source>
        <dbReference type="ARBA" id="ARBA00022500"/>
    </source>
</evidence>
<dbReference type="EMBL" id="BAAFGK010000004">
    <property type="protein sequence ID" value="GAB0057180.1"/>
    <property type="molecule type" value="Genomic_DNA"/>
</dbReference>
<dbReference type="SMART" id="SM00283">
    <property type="entry name" value="MA"/>
    <property type="match status" value="1"/>
</dbReference>
<feature type="domain" description="Methyl-accepting transducer" evidence="5">
    <location>
        <begin position="393"/>
        <end position="608"/>
    </location>
</feature>
<evidence type="ECO:0000259" key="5">
    <source>
        <dbReference type="PROSITE" id="PS50111"/>
    </source>
</evidence>
<accession>A0ABQ0C8F9</accession>
<organism evidence="7 8">
    <name type="scientific">Candidatus Magnetaquiglobus chichijimensis</name>
    <dbReference type="NCBI Taxonomy" id="3141448"/>
    <lineage>
        <taxon>Bacteria</taxon>
        <taxon>Pseudomonadati</taxon>
        <taxon>Pseudomonadota</taxon>
        <taxon>Magnetococcia</taxon>
        <taxon>Magnetococcales</taxon>
        <taxon>Candidatus Magnetaquicoccaceae</taxon>
        <taxon>Candidatus Magnetaquiglobus</taxon>
    </lineage>
</organism>
<dbReference type="Gene3D" id="1.10.287.950">
    <property type="entry name" value="Methyl-accepting chemotaxis protein"/>
    <property type="match status" value="1"/>
</dbReference>
<evidence type="ECO:0000259" key="6">
    <source>
        <dbReference type="PROSITE" id="PS50906"/>
    </source>
</evidence>
<sequence length="627" mass="67835">MQMRMRTKFIIILLLPILGLVMVGGNTIWEKYDFAGRMAAMESLGALAVRIGALVHELQKERGMSSGFLGSKGEKFKVELPRQRQASTDPRDADLRAFLKDFDRQAHGEGLNTKLDDSLKRLDGIQEMRGKVDGLAIPTIEALGYYTGTIQALLEVVGVVNTLAADVEMANRATAYVNLLLAKERMGLERATLTNTFARDGFAPGILQKFGQLLGGQESHLQVFLANAMPEDVSTYREKIHGKAVEEVDRIRQIAFEKAGTGGFGIEPAYWFGQITQKIDLVKHVEDVVAERLQNRAYVLRKAATQTLYAMVVGLVVILIVANTMSVKYTRQILRQLGCDMADLEDVTLISQRVAQGDLTVRFTACNTGLGIYGAMRGMVDNLRDTVGTIRQIAGAVVESSEVVRGESERLAEGSRAQATSIAATGQTMASMSGNIARNTDSARVTGEMAIHAARDAEAGGKAVAQAVAAMKEIASRIGIIEEIARQTNLLALNAAIEAARAGEHGKGFAVVAAEVRKLAERSQGAAGEINRLSIDSVRVAEDAGGIIARLVPEIQRTAGLVQEIATASEAQNRGAEEVSRAVGELDRMIRQVSESSERMNDMAGEMSRHAGDLVEKMRFFRLEGGS</sequence>
<protein>
    <recommendedName>
        <fullName evidence="9">Methyl-accepting chemotaxis protein</fullName>
    </recommendedName>
</protein>
<comment type="similarity">
    <text evidence="2">Belongs to the methyl-accepting chemotaxis (MCP) protein family.</text>
</comment>
<dbReference type="SUPFAM" id="SSF58104">
    <property type="entry name" value="Methyl-accepting chemotaxis protein (MCP) signaling domain"/>
    <property type="match status" value="1"/>
</dbReference>
<name>A0ABQ0C8F9_9PROT</name>
<feature type="domain" description="NIT" evidence="6">
    <location>
        <begin position="49"/>
        <end position="300"/>
    </location>
</feature>
<keyword evidence="1" id="KW-0145">Chemotaxis</keyword>
<proteinExistence type="inferred from homology"/>
<evidence type="ECO:0000313" key="7">
    <source>
        <dbReference type="EMBL" id="GAB0057180.1"/>
    </source>
</evidence>
<keyword evidence="4" id="KW-0472">Membrane</keyword>
<evidence type="ECO:0008006" key="9">
    <source>
        <dbReference type="Google" id="ProtNLM"/>
    </source>
</evidence>
<dbReference type="PROSITE" id="PS50111">
    <property type="entry name" value="CHEMOTAXIS_TRANSDUC_2"/>
    <property type="match status" value="1"/>
</dbReference>
<keyword evidence="4" id="KW-0812">Transmembrane</keyword>
<keyword evidence="4" id="KW-1133">Transmembrane helix</keyword>
<comment type="caution">
    <text evidence="7">The sequence shown here is derived from an EMBL/GenBank/DDBJ whole genome shotgun (WGS) entry which is preliminary data.</text>
</comment>